<dbReference type="GO" id="GO:0005737">
    <property type="term" value="C:cytoplasm"/>
    <property type="evidence" value="ECO:0007669"/>
    <property type="project" value="UniProtKB-SubCell"/>
</dbReference>
<proteinExistence type="predicted"/>
<dbReference type="InterPro" id="IPR052574">
    <property type="entry name" value="CDIRP"/>
</dbReference>
<dbReference type="InterPro" id="IPR032675">
    <property type="entry name" value="LRR_dom_sf"/>
</dbReference>
<keyword evidence="2" id="KW-0963">Cytoplasm</keyword>
<keyword evidence="3" id="KW-0433">Leucine-rich repeat</keyword>
<comment type="subcellular location">
    <subcellularLocation>
        <location evidence="1">Cytoplasm</location>
    </subcellularLocation>
</comment>
<dbReference type="OrthoDB" id="8901262at2"/>
<evidence type="ECO:0000313" key="7">
    <source>
        <dbReference type="Proteomes" id="UP000295390"/>
    </source>
</evidence>
<evidence type="ECO:0000313" key="6">
    <source>
        <dbReference type="EMBL" id="TDQ24032.1"/>
    </source>
</evidence>
<feature type="domain" description="Abnormal spindle-like microcephaly-associated protein ASH" evidence="5">
    <location>
        <begin position="26"/>
        <end position="123"/>
    </location>
</feature>
<evidence type="ECO:0000259" key="5">
    <source>
        <dbReference type="Pfam" id="PF15780"/>
    </source>
</evidence>
<dbReference type="InterPro" id="IPR031549">
    <property type="entry name" value="ASH"/>
</dbReference>
<accession>A0A4R6TGF3</accession>
<dbReference type="InterPro" id="IPR001611">
    <property type="entry name" value="Leu-rich_rpt"/>
</dbReference>
<dbReference type="EMBL" id="SNYH01000005">
    <property type="protein sequence ID" value="TDQ24032.1"/>
    <property type="molecule type" value="Genomic_DNA"/>
</dbReference>
<dbReference type="RefSeq" id="WP_133537350.1">
    <property type="nucleotide sequence ID" value="NZ_SNYH01000005.1"/>
</dbReference>
<evidence type="ECO:0000256" key="3">
    <source>
        <dbReference type="ARBA" id="ARBA00022614"/>
    </source>
</evidence>
<keyword evidence="4" id="KW-0677">Repeat</keyword>
<organism evidence="6 7">
    <name type="scientific">Tenacibaculum caenipelagi</name>
    <dbReference type="NCBI Taxonomy" id="1325435"/>
    <lineage>
        <taxon>Bacteria</taxon>
        <taxon>Pseudomonadati</taxon>
        <taxon>Bacteroidota</taxon>
        <taxon>Flavobacteriia</taxon>
        <taxon>Flavobacteriales</taxon>
        <taxon>Flavobacteriaceae</taxon>
        <taxon>Tenacibaculum</taxon>
    </lineage>
</organism>
<dbReference type="Proteomes" id="UP000295390">
    <property type="component" value="Unassembled WGS sequence"/>
</dbReference>
<dbReference type="Gene3D" id="3.80.10.10">
    <property type="entry name" value="Ribonuclease Inhibitor"/>
    <property type="match status" value="2"/>
</dbReference>
<dbReference type="PROSITE" id="PS51257">
    <property type="entry name" value="PROKAR_LIPOPROTEIN"/>
    <property type="match status" value="1"/>
</dbReference>
<dbReference type="SUPFAM" id="SSF52058">
    <property type="entry name" value="L domain-like"/>
    <property type="match status" value="1"/>
</dbReference>
<dbReference type="InterPro" id="IPR013783">
    <property type="entry name" value="Ig-like_fold"/>
</dbReference>
<dbReference type="PROSITE" id="PS51450">
    <property type="entry name" value="LRR"/>
    <property type="match status" value="1"/>
</dbReference>
<dbReference type="Gene3D" id="2.60.40.10">
    <property type="entry name" value="Immunoglobulins"/>
    <property type="match status" value="1"/>
</dbReference>
<dbReference type="GO" id="GO:0035591">
    <property type="term" value="F:signaling adaptor activity"/>
    <property type="evidence" value="ECO:0007669"/>
    <property type="project" value="TreeGrafter"/>
</dbReference>
<dbReference type="PANTHER" id="PTHR47566">
    <property type="match status" value="1"/>
</dbReference>
<evidence type="ECO:0000256" key="4">
    <source>
        <dbReference type="ARBA" id="ARBA00022737"/>
    </source>
</evidence>
<dbReference type="Pfam" id="PF15780">
    <property type="entry name" value="ASH"/>
    <property type="match status" value="1"/>
</dbReference>
<reference evidence="6 7" key="1">
    <citation type="submission" date="2019-03" db="EMBL/GenBank/DDBJ databases">
        <title>Genomic Encyclopedia of Type Strains, Phase III (KMG-III): the genomes of soil and plant-associated and newly described type strains.</title>
        <authorList>
            <person name="Whitman W."/>
        </authorList>
    </citation>
    <scope>NUCLEOTIDE SEQUENCE [LARGE SCALE GENOMIC DNA]</scope>
    <source>
        <strain evidence="6 7">CECT 8283</strain>
    </source>
</reference>
<dbReference type="PANTHER" id="PTHR47566:SF1">
    <property type="entry name" value="PROTEIN NUD1"/>
    <property type="match status" value="1"/>
</dbReference>
<evidence type="ECO:0000256" key="2">
    <source>
        <dbReference type="ARBA" id="ARBA00022490"/>
    </source>
</evidence>
<sequence length="517" mass="56388">MKIKNIVYALVAILIFSCSKDDEPKLNPAKFSIDQSTVDFGEVEIPTQKEIKLTITNSGEENLILKNYTFSGSNTSEFTVNAGETEETVEAGKTYEFLVIFKPTETGDKTAILTITSNVGEHKINLLGSAILGPNAIVNIPDANFKASLLAHGTTITGSGISKIDLNDDGEIQLGEAQSYEGFINCYNRDVSDLTGIKAFVNITKLNIVQNQLTNLDVSDNVALEYLACDNNQLKSLNVSSNANLKVLWIQNNELTDLDVSQNTALEDLYLANNQLTNLDTSNNTALRTLIIATNLLNSIDVSNNTALHTLFVHNNKLAGLDVTHNTALKYLSCTNNEIAYLDVSKNIILEELSCDNNNLANLDLSQNTALLEFRCNNNQLSSLDVSKNTSLELLGCFNNQISNLDVSHNINLITLSCSTNKLSSLDVSQNTALRNLHCSSNQLTSLNVSGNPALEFLYCFQNQLTALNLANGNNSKLSTMWATNNPNLACIQIDADFTPPSNWEKAAQTGYSTSCQ</sequence>
<dbReference type="NCBIfam" id="NF012200">
    <property type="entry name" value="choice_anch_D"/>
    <property type="match status" value="1"/>
</dbReference>
<keyword evidence="7" id="KW-1185">Reference proteome</keyword>
<comment type="caution">
    <text evidence="6">The sequence shown here is derived from an EMBL/GenBank/DDBJ whole genome shotgun (WGS) entry which is preliminary data.</text>
</comment>
<name>A0A4R6TGF3_9FLAO</name>
<protein>
    <submittedName>
        <fullName evidence="6">ASPM-SPD-2-Hydin domain-containing protein</fullName>
    </submittedName>
</protein>
<evidence type="ECO:0000256" key="1">
    <source>
        <dbReference type="ARBA" id="ARBA00004496"/>
    </source>
</evidence>
<dbReference type="AlphaFoldDB" id="A0A4R6TGF3"/>
<gene>
    <name evidence="6" type="ORF">DFQ07_2572</name>
</gene>